<organism evidence="2 3">
    <name type="scientific">Vibrio spartinae</name>
    <dbReference type="NCBI Taxonomy" id="1918945"/>
    <lineage>
        <taxon>Bacteria</taxon>
        <taxon>Pseudomonadati</taxon>
        <taxon>Pseudomonadota</taxon>
        <taxon>Gammaproteobacteria</taxon>
        <taxon>Vibrionales</taxon>
        <taxon>Vibrionaceae</taxon>
        <taxon>Vibrio</taxon>
    </lineage>
</organism>
<name>A0ABX6R259_9VIBR</name>
<keyword evidence="1" id="KW-0812">Transmembrane</keyword>
<accession>A0ABX6R259</accession>
<dbReference type="Proteomes" id="UP000515264">
    <property type="component" value="Chromosome 1"/>
</dbReference>
<proteinExistence type="predicted"/>
<feature type="transmembrane region" description="Helical" evidence="1">
    <location>
        <begin position="6"/>
        <end position="27"/>
    </location>
</feature>
<gene>
    <name evidence="2" type="ORF">Vspart_02788</name>
</gene>
<reference evidence="2 3" key="1">
    <citation type="journal article" date="2020" name="J. Nat. Prod.">
        <title>Genomics-Metabolomics Profiling Disclosed Marine Vibrio spartinae 3.6 as a Producer of a New Branched Side Chain Prodigiosin.</title>
        <authorList>
            <person name="Vitale G.A."/>
            <person name="Sciarretta M."/>
            <person name="Palma Esposito F."/>
            <person name="January G.G."/>
            <person name="Giaccio M."/>
            <person name="Bunk B."/>
            <person name="Sproer C."/>
            <person name="Bajerski F."/>
            <person name="Power D."/>
            <person name="Festa C."/>
            <person name="Monti M.C."/>
            <person name="D'Auria M.V."/>
            <person name="de Pascale D."/>
        </authorList>
    </citation>
    <scope>NUCLEOTIDE SEQUENCE [LARGE SCALE GENOMIC DNA]</scope>
    <source>
        <strain evidence="2 3">3.6</strain>
    </source>
</reference>
<keyword evidence="1" id="KW-0472">Membrane</keyword>
<dbReference type="EMBL" id="CP046268">
    <property type="protein sequence ID" value="QMV15473.1"/>
    <property type="molecule type" value="Genomic_DNA"/>
</dbReference>
<evidence type="ECO:0000313" key="2">
    <source>
        <dbReference type="EMBL" id="QMV15473.1"/>
    </source>
</evidence>
<evidence type="ECO:0000256" key="1">
    <source>
        <dbReference type="SAM" id="Phobius"/>
    </source>
</evidence>
<keyword evidence="1" id="KW-1133">Transmembrane helix</keyword>
<keyword evidence="3" id="KW-1185">Reference proteome</keyword>
<dbReference type="RefSeq" id="WP_182287713.1">
    <property type="nucleotide sequence ID" value="NZ_CP046268.1"/>
</dbReference>
<sequence>MLATKTLFYLVKIALLYLTVFIGYFLGSKKEGLNGLKFIPEFYPESIDQLSFVDSMFHFIQINHPPKKTIPGEWLGFFGQDARKRRFWTTRNQAKQKRFSGSSFISER</sequence>
<protein>
    <submittedName>
        <fullName evidence="2">Uncharacterized protein</fullName>
    </submittedName>
</protein>
<evidence type="ECO:0000313" key="3">
    <source>
        <dbReference type="Proteomes" id="UP000515264"/>
    </source>
</evidence>